<dbReference type="SUPFAM" id="SSF56300">
    <property type="entry name" value="Metallo-dependent phosphatases"/>
    <property type="match status" value="1"/>
</dbReference>
<feature type="compositionally biased region" description="Low complexity" evidence="1">
    <location>
        <begin position="361"/>
        <end position="370"/>
    </location>
</feature>
<accession>A0A838LBX4</accession>
<gene>
    <name evidence="4" type="ORF">HZF05_12805</name>
</gene>
<dbReference type="AlphaFoldDB" id="A0A838LBX4"/>
<protein>
    <submittedName>
        <fullName evidence="4">Metallophosphoesterase</fullName>
    </submittedName>
</protein>
<feature type="chain" id="PRO_5032795708" evidence="2">
    <location>
        <begin position="24"/>
        <end position="370"/>
    </location>
</feature>
<organism evidence="4 5">
    <name type="scientific">Sphingomonas chungangi</name>
    <dbReference type="NCBI Taxonomy" id="2683589"/>
    <lineage>
        <taxon>Bacteria</taxon>
        <taxon>Pseudomonadati</taxon>
        <taxon>Pseudomonadota</taxon>
        <taxon>Alphaproteobacteria</taxon>
        <taxon>Sphingomonadales</taxon>
        <taxon>Sphingomonadaceae</taxon>
        <taxon>Sphingomonas</taxon>
    </lineage>
</organism>
<feature type="region of interest" description="Disordered" evidence="1">
    <location>
        <begin position="337"/>
        <end position="370"/>
    </location>
</feature>
<dbReference type="InterPro" id="IPR004843">
    <property type="entry name" value="Calcineurin-like_PHP"/>
</dbReference>
<feature type="signal peptide" evidence="2">
    <location>
        <begin position="1"/>
        <end position="23"/>
    </location>
</feature>
<dbReference type="PANTHER" id="PTHR46546:SF4">
    <property type="entry name" value="SHEWANELLA-LIKE PROTEIN PHOSPHATASE 1"/>
    <property type="match status" value="1"/>
</dbReference>
<feature type="domain" description="Calcineurin-like phosphoesterase" evidence="3">
    <location>
        <begin position="27"/>
        <end position="294"/>
    </location>
</feature>
<evidence type="ECO:0000259" key="3">
    <source>
        <dbReference type="Pfam" id="PF00149"/>
    </source>
</evidence>
<dbReference type="Proteomes" id="UP000570166">
    <property type="component" value="Unassembled WGS sequence"/>
</dbReference>
<dbReference type="GO" id="GO:0016787">
    <property type="term" value="F:hydrolase activity"/>
    <property type="evidence" value="ECO:0007669"/>
    <property type="project" value="InterPro"/>
</dbReference>
<feature type="compositionally biased region" description="Basic and acidic residues" evidence="1">
    <location>
        <begin position="350"/>
        <end position="360"/>
    </location>
</feature>
<reference evidence="4 5" key="1">
    <citation type="submission" date="2020-07" db="EMBL/GenBank/DDBJ databases">
        <authorList>
            <person name="Sun Q."/>
        </authorList>
    </citation>
    <scope>NUCLEOTIDE SEQUENCE [LARGE SCALE GENOMIC DNA]</scope>
    <source>
        <strain evidence="4 5">CGMCC 1.13654</strain>
    </source>
</reference>
<evidence type="ECO:0000313" key="4">
    <source>
        <dbReference type="EMBL" id="MBA2934978.1"/>
    </source>
</evidence>
<dbReference type="PANTHER" id="PTHR46546">
    <property type="entry name" value="SHEWANELLA-LIKE PROTEIN PHOSPHATASE 1"/>
    <property type="match status" value="1"/>
</dbReference>
<keyword evidence="5" id="KW-1185">Reference proteome</keyword>
<dbReference type="InterPro" id="IPR029052">
    <property type="entry name" value="Metallo-depent_PP-like"/>
</dbReference>
<dbReference type="RefSeq" id="WP_160366746.1">
    <property type="nucleotide sequence ID" value="NZ_JACEIB010000007.1"/>
</dbReference>
<comment type="caution">
    <text evidence="4">The sequence shown here is derived from an EMBL/GenBank/DDBJ whole genome shotgun (WGS) entry which is preliminary data.</text>
</comment>
<evidence type="ECO:0000256" key="1">
    <source>
        <dbReference type="SAM" id="MobiDB-lite"/>
    </source>
</evidence>
<sequence>MAKRWRLGLMAAALLATVGAAPAPVHRIVAVGDLHGDFAEWRAIATAAGLIDAKGDWAGGDTVLVQTGDVVDRGPDSLDILTDLMRMQKQAPKAGGRVITLVGNHEAMNVTDDLRYVSAGDYAAFATKDSAALRDRLYEANKSEIEAAYRRKDPAMTPDAIRQAWIAATPLGMIEHQQAWHPEGRIGRWVANNPAVVLIDGTLFVHGGIGAAYDQLPIDQINRKVDDALRARDQADGAIINDPLGPLWYRGLVSRDADPDAPKPLPGAPQISIDQELDQVLAAYGAKRMVIAHTPNLAGITVTHDGKLIRIDTGISAYYGGVPSYLEILDGRLVPHAVPRTQGGGSDNAHASKDDDDRGRVAGAVGAPGG</sequence>
<keyword evidence="2" id="KW-0732">Signal</keyword>
<dbReference type="Pfam" id="PF00149">
    <property type="entry name" value="Metallophos"/>
    <property type="match status" value="1"/>
</dbReference>
<dbReference type="EMBL" id="JACEIB010000007">
    <property type="protein sequence ID" value="MBA2934978.1"/>
    <property type="molecule type" value="Genomic_DNA"/>
</dbReference>
<proteinExistence type="predicted"/>
<evidence type="ECO:0000256" key="2">
    <source>
        <dbReference type="SAM" id="SignalP"/>
    </source>
</evidence>
<evidence type="ECO:0000313" key="5">
    <source>
        <dbReference type="Proteomes" id="UP000570166"/>
    </source>
</evidence>
<name>A0A838LBX4_9SPHN</name>
<dbReference type="Gene3D" id="3.60.21.10">
    <property type="match status" value="1"/>
</dbReference>